<gene>
    <name evidence="1" type="ORF">EUBVEN_01639</name>
</gene>
<proteinExistence type="predicted"/>
<dbReference type="RefSeq" id="WP_005363035.1">
    <property type="nucleotide sequence ID" value="NZ_DS264285.1"/>
</dbReference>
<dbReference type="AlphaFoldDB" id="A5Z7F3"/>
<accession>A5Z7F3</accession>
<reference evidence="1 2" key="2">
    <citation type="submission" date="2007-04" db="EMBL/GenBank/DDBJ databases">
        <title>Draft genome sequence of Eubacterium ventriosum (ATCC 27560).</title>
        <authorList>
            <person name="Sudarsanam P."/>
            <person name="Ley R."/>
            <person name="Guruge J."/>
            <person name="Turnbaugh P.J."/>
            <person name="Mahowald M."/>
            <person name="Liep D."/>
            <person name="Gordon J."/>
        </authorList>
    </citation>
    <scope>NUCLEOTIDE SEQUENCE [LARGE SCALE GENOMIC DNA]</scope>
    <source>
        <strain evidence="1 2">ATCC 27560</strain>
    </source>
</reference>
<dbReference type="eggNOG" id="ENOG502ZPKX">
    <property type="taxonomic scope" value="Bacteria"/>
</dbReference>
<reference evidence="1 2" key="1">
    <citation type="submission" date="2007-03" db="EMBL/GenBank/DDBJ databases">
        <authorList>
            <person name="Fulton L."/>
            <person name="Clifton S."/>
            <person name="Fulton B."/>
            <person name="Xu J."/>
            <person name="Minx P."/>
            <person name="Pepin K.H."/>
            <person name="Johnson M."/>
            <person name="Thiruvilangam P."/>
            <person name="Bhonagiri V."/>
            <person name="Nash W.E."/>
            <person name="Mardis E.R."/>
            <person name="Wilson R.K."/>
        </authorList>
    </citation>
    <scope>NUCLEOTIDE SEQUENCE [LARGE SCALE GENOMIC DNA]</scope>
    <source>
        <strain evidence="1 2">ATCC 27560</strain>
    </source>
</reference>
<evidence type="ECO:0000313" key="1">
    <source>
        <dbReference type="EMBL" id="EDM50860.1"/>
    </source>
</evidence>
<dbReference type="HOGENOM" id="CLU_3168249_0_0_9"/>
<evidence type="ECO:0000313" key="2">
    <source>
        <dbReference type="Proteomes" id="UP000006000"/>
    </source>
</evidence>
<dbReference type="EMBL" id="AAVL02000035">
    <property type="protein sequence ID" value="EDM50860.1"/>
    <property type="molecule type" value="Genomic_DNA"/>
</dbReference>
<protein>
    <recommendedName>
        <fullName evidence="3">Conjugal transfer protein</fullName>
    </recommendedName>
</protein>
<comment type="caution">
    <text evidence="1">The sequence shown here is derived from an EMBL/GenBank/DDBJ whole genome shotgun (WGS) entry which is preliminary data.</text>
</comment>
<dbReference type="GeneID" id="66468078"/>
<dbReference type="Proteomes" id="UP000006000">
    <property type="component" value="Unassembled WGS sequence"/>
</dbReference>
<evidence type="ECO:0008006" key="3">
    <source>
        <dbReference type="Google" id="ProtNLM"/>
    </source>
</evidence>
<sequence>MEIQHNEKSKELELTKKLAVLGWIMRKEYISMDEYSRIKRKLMNEYDIVSF</sequence>
<name>A5Z7F3_9FIRM</name>
<dbReference type="STRING" id="411463.EUBVEN_01639"/>
<organism evidence="1 2">
    <name type="scientific">Eubacterium ventriosum ATCC 27560</name>
    <dbReference type="NCBI Taxonomy" id="411463"/>
    <lineage>
        <taxon>Bacteria</taxon>
        <taxon>Bacillati</taxon>
        <taxon>Bacillota</taxon>
        <taxon>Clostridia</taxon>
        <taxon>Eubacteriales</taxon>
        <taxon>Eubacteriaceae</taxon>
        <taxon>Eubacterium</taxon>
    </lineage>
</organism>